<reference evidence="1 2" key="1">
    <citation type="submission" date="2014-09" db="EMBL/GenBank/DDBJ databases">
        <title>Draft Genome Sequence of Draconibacterium sp. JN14CK-3.</title>
        <authorList>
            <person name="Dong C."/>
            <person name="Lai Q."/>
            <person name="Shao Z."/>
        </authorList>
    </citation>
    <scope>NUCLEOTIDE SEQUENCE [LARGE SCALE GENOMIC DNA]</scope>
    <source>
        <strain evidence="1 2">JN14CK-3</strain>
    </source>
</reference>
<comment type="caution">
    <text evidence="1">The sequence shown here is derived from an EMBL/GenBank/DDBJ whole genome shotgun (WGS) entry which is preliminary data.</text>
</comment>
<keyword evidence="2" id="KW-1185">Reference proteome</keyword>
<evidence type="ECO:0008006" key="3">
    <source>
        <dbReference type="Google" id="ProtNLM"/>
    </source>
</evidence>
<dbReference type="PROSITE" id="PS51257">
    <property type="entry name" value="PROKAR_LIPOPROTEIN"/>
    <property type="match status" value="1"/>
</dbReference>
<proteinExistence type="predicted"/>
<sequence length="139" mass="15862">MSKIILFIISFTLLLSCSGKLTPRHYKSPEKFTGGFNDFKLNLEQNGQLELLIETSIEESQNEAGATWSTRQKRVTGNWTLKNQTIKCNFNEPKDSIDMIFKGSPIETFVESELIRFNDKLDTVYIYGIPCIEADKGEN</sequence>
<evidence type="ECO:0000313" key="2">
    <source>
        <dbReference type="Proteomes" id="UP000032544"/>
    </source>
</evidence>
<name>A0A0D8JAA4_9BACT</name>
<dbReference type="Proteomes" id="UP000032544">
    <property type="component" value="Unassembled WGS sequence"/>
</dbReference>
<gene>
    <name evidence="1" type="ORF">LH29_14625</name>
</gene>
<dbReference type="STRING" id="1544798.LH29_14625"/>
<dbReference type="AlphaFoldDB" id="A0A0D8JAA4"/>
<dbReference type="EMBL" id="JRHC01000003">
    <property type="protein sequence ID" value="KJF43456.1"/>
    <property type="molecule type" value="Genomic_DNA"/>
</dbReference>
<evidence type="ECO:0000313" key="1">
    <source>
        <dbReference type="EMBL" id="KJF43456.1"/>
    </source>
</evidence>
<organism evidence="1 2">
    <name type="scientific">Draconibacterium sediminis</name>
    <dbReference type="NCBI Taxonomy" id="1544798"/>
    <lineage>
        <taxon>Bacteria</taxon>
        <taxon>Pseudomonadati</taxon>
        <taxon>Bacteroidota</taxon>
        <taxon>Bacteroidia</taxon>
        <taxon>Marinilabiliales</taxon>
        <taxon>Prolixibacteraceae</taxon>
        <taxon>Draconibacterium</taxon>
    </lineage>
</organism>
<accession>A0A0D8JAA4</accession>
<dbReference type="RefSeq" id="WP_045030797.1">
    <property type="nucleotide sequence ID" value="NZ_JRHC01000003.1"/>
</dbReference>
<protein>
    <recommendedName>
        <fullName evidence="3">Lipoprotein</fullName>
    </recommendedName>
</protein>